<keyword evidence="1" id="KW-1133">Transmembrane helix</keyword>
<name>A0A562JXI9_9BACI</name>
<sequence>MQTLPQDVAFLVCVHHKRVPCAFLIIPITQKGGCLMNYKIKSDYLSWIVMVGIVVLFVEIAFFNRGVIFSLLVPIGMVYIGRKWMPRTSGKWIFWLGLIFLLINVFSMMTLKFFLLAILIHLLIQFAQSKKDPKQIQPEFKEPTVNLQKETVIKKDPLFSNIFVGQQKTPEQVYEWNDINIQTGIGDTVIDLSYTVLPKGETVIFIRNFIGNVKVLVPYDVEVSASHSAIVGAARIFEYEESKLINQFLHLQTPGYEKSGQRIKIFTSLLVGDIEVKRV</sequence>
<comment type="caution">
    <text evidence="3">The sequence shown here is derived from an EMBL/GenBank/DDBJ whole genome shotgun (WGS) entry which is preliminary data.</text>
</comment>
<dbReference type="PIRSF" id="PIRSF031509">
    <property type="entry name" value="Cell_wall_LiaF/YvqF"/>
    <property type="match status" value="1"/>
</dbReference>
<evidence type="ECO:0000256" key="1">
    <source>
        <dbReference type="SAM" id="Phobius"/>
    </source>
</evidence>
<dbReference type="InterPro" id="IPR047793">
    <property type="entry name" value="LiaF_C"/>
</dbReference>
<accession>A0A562JXI9</accession>
<reference evidence="3 4" key="1">
    <citation type="journal article" date="2015" name="Stand. Genomic Sci.">
        <title>Genomic Encyclopedia of Bacterial and Archaeal Type Strains, Phase III: the genomes of soil and plant-associated and newly described type strains.</title>
        <authorList>
            <person name="Whitman W.B."/>
            <person name="Woyke T."/>
            <person name="Klenk H.P."/>
            <person name="Zhou Y."/>
            <person name="Lilburn T.G."/>
            <person name="Beck B.J."/>
            <person name="De Vos P."/>
            <person name="Vandamme P."/>
            <person name="Eisen J.A."/>
            <person name="Garrity G."/>
            <person name="Hugenholtz P."/>
            <person name="Kyrpides N.C."/>
        </authorList>
    </citation>
    <scope>NUCLEOTIDE SEQUENCE [LARGE SCALE GENOMIC DNA]</scope>
    <source>
        <strain evidence="3 4">CGMCC 1.10115</strain>
    </source>
</reference>
<dbReference type="GO" id="GO:0016020">
    <property type="term" value="C:membrane"/>
    <property type="evidence" value="ECO:0007669"/>
    <property type="project" value="InterPro"/>
</dbReference>
<proteinExistence type="predicted"/>
<dbReference type="Pfam" id="PF09922">
    <property type="entry name" value="LiaF-like_C"/>
    <property type="match status" value="1"/>
</dbReference>
<keyword evidence="1" id="KW-0812">Transmembrane</keyword>
<evidence type="ECO:0000313" key="4">
    <source>
        <dbReference type="Proteomes" id="UP000318667"/>
    </source>
</evidence>
<dbReference type="EMBL" id="VLKI01000004">
    <property type="protein sequence ID" value="TWH87695.1"/>
    <property type="molecule type" value="Genomic_DNA"/>
</dbReference>
<dbReference type="AlphaFoldDB" id="A0A562JXI9"/>
<evidence type="ECO:0000313" key="3">
    <source>
        <dbReference type="EMBL" id="TWH87695.1"/>
    </source>
</evidence>
<feature type="transmembrane region" description="Helical" evidence="1">
    <location>
        <begin position="92"/>
        <end position="124"/>
    </location>
</feature>
<dbReference type="NCBIfam" id="NF040535">
    <property type="entry name" value="LiaF_C_term"/>
    <property type="match status" value="1"/>
</dbReference>
<organism evidence="3 4">
    <name type="scientific">Cytobacillus oceanisediminis</name>
    <dbReference type="NCBI Taxonomy" id="665099"/>
    <lineage>
        <taxon>Bacteria</taxon>
        <taxon>Bacillati</taxon>
        <taxon>Bacillota</taxon>
        <taxon>Bacilli</taxon>
        <taxon>Bacillales</taxon>
        <taxon>Bacillaceae</taxon>
        <taxon>Cytobacillus</taxon>
    </lineage>
</organism>
<evidence type="ECO:0000259" key="2">
    <source>
        <dbReference type="Pfam" id="PF09922"/>
    </source>
</evidence>
<protein>
    <submittedName>
        <fullName evidence="3">Lia operon protein LiaF</fullName>
    </submittedName>
</protein>
<feature type="transmembrane region" description="Helical" evidence="1">
    <location>
        <begin position="47"/>
        <end position="80"/>
    </location>
</feature>
<keyword evidence="1" id="KW-0472">Membrane</keyword>
<dbReference type="InterPro" id="IPR024425">
    <property type="entry name" value="LiaF-like_C"/>
</dbReference>
<keyword evidence="4" id="KW-1185">Reference proteome</keyword>
<dbReference type="Proteomes" id="UP000318667">
    <property type="component" value="Unassembled WGS sequence"/>
</dbReference>
<gene>
    <name evidence="3" type="ORF">IQ19_01941</name>
</gene>
<feature type="domain" description="Cell wall-active antibiotics response LiaF-like C-terminal" evidence="2">
    <location>
        <begin position="163"/>
        <end position="276"/>
    </location>
</feature>
<dbReference type="InterPro" id="IPR016975">
    <property type="entry name" value="Cell_wall_LiaF"/>
</dbReference>